<keyword evidence="1" id="KW-1133">Transmembrane helix</keyword>
<evidence type="ECO:0000313" key="2">
    <source>
        <dbReference type="EMBL" id="PIR88610.1"/>
    </source>
</evidence>
<sequence length="132" mass="14718">MEGAGWVRYNILMLGRFIMVYIVNGLALLAAAYFIPGFDLTGSIVAFLALVLILTLIHMILRPFIKLIFSPVIILTLGIFNLVINGAILFIVDIYSEHISIDGLMALLYSTLLISFVNLLFRGAKKKKKIDE</sequence>
<keyword evidence="1" id="KW-0472">Membrane</keyword>
<organism evidence="2 3">
    <name type="scientific">Candidatus Harrisonbacteria bacterium CG10_big_fil_rev_8_21_14_0_10_44_23</name>
    <dbReference type="NCBI Taxonomy" id="1974585"/>
    <lineage>
        <taxon>Bacteria</taxon>
        <taxon>Candidatus Harrisoniibacteriota</taxon>
    </lineage>
</organism>
<feature type="transmembrane region" description="Helical" evidence="1">
    <location>
        <begin position="41"/>
        <end position="61"/>
    </location>
</feature>
<gene>
    <name evidence="2" type="ORF">COU09_01345</name>
</gene>
<evidence type="ECO:0000256" key="1">
    <source>
        <dbReference type="SAM" id="Phobius"/>
    </source>
</evidence>
<evidence type="ECO:0000313" key="3">
    <source>
        <dbReference type="Proteomes" id="UP000229615"/>
    </source>
</evidence>
<dbReference type="PANTHER" id="PTHR37309">
    <property type="entry name" value="SLR0284 PROTEIN"/>
    <property type="match status" value="1"/>
</dbReference>
<dbReference type="InterPro" id="IPR007165">
    <property type="entry name" value="Phage_holin_4_2"/>
</dbReference>
<dbReference type="AlphaFoldDB" id="A0A2H0UQE2"/>
<feature type="transmembrane region" description="Helical" evidence="1">
    <location>
        <begin position="12"/>
        <end position="35"/>
    </location>
</feature>
<feature type="transmembrane region" description="Helical" evidence="1">
    <location>
        <begin position="104"/>
        <end position="121"/>
    </location>
</feature>
<dbReference type="PANTHER" id="PTHR37309:SF1">
    <property type="entry name" value="SLR0284 PROTEIN"/>
    <property type="match status" value="1"/>
</dbReference>
<keyword evidence="1" id="KW-0812">Transmembrane</keyword>
<protein>
    <recommendedName>
        <fullName evidence="4">Phage holin family protein</fullName>
    </recommendedName>
</protein>
<feature type="transmembrane region" description="Helical" evidence="1">
    <location>
        <begin position="68"/>
        <end position="92"/>
    </location>
</feature>
<proteinExistence type="predicted"/>
<dbReference type="Proteomes" id="UP000229615">
    <property type="component" value="Unassembled WGS sequence"/>
</dbReference>
<accession>A0A2H0UQE2</accession>
<comment type="caution">
    <text evidence="2">The sequence shown here is derived from an EMBL/GenBank/DDBJ whole genome shotgun (WGS) entry which is preliminary data.</text>
</comment>
<dbReference type="EMBL" id="PFBB01000014">
    <property type="protein sequence ID" value="PIR88610.1"/>
    <property type="molecule type" value="Genomic_DNA"/>
</dbReference>
<name>A0A2H0UQE2_9BACT</name>
<evidence type="ECO:0008006" key="4">
    <source>
        <dbReference type="Google" id="ProtNLM"/>
    </source>
</evidence>
<dbReference type="Pfam" id="PF04020">
    <property type="entry name" value="Phage_holin_4_2"/>
    <property type="match status" value="1"/>
</dbReference>
<reference evidence="3" key="1">
    <citation type="submission" date="2017-09" db="EMBL/GenBank/DDBJ databases">
        <title>Depth-based differentiation of microbial function through sediment-hosted aquifers and enrichment of novel symbionts in the deep terrestrial subsurface.</title>
        <authorList>
            <person name="Probst A.J."/>
            <person name="Ladd B."/>
            <person name="Jarett J.K."/>
            <person name="Geller-Mcgrath D.E."/>
            <person name="Sieber C.M.K."/>
            <person name="Emerson J.B."/>
            <person name="Anantharaman K."/>
            <person name="Thomas B.C."/>
            <person name="Malmstrom R."/>
            <person name="Stieglmeier M."/>
            <person name="Klingl A."/>
            <person name="Woyke T."/>
            <person name="Ryan C.M."/>
            <person name="Banfield J.F."/>
        </authorList>
    </citation>
    <scope>NUCLEOTIDE SEQUENCE [LARGE SCALE GENOMIC DNA]</scope>
</reference>